<dbReference type="SUPFAM" id="SSF48452">
    <property type="entry name" value="TPR-like"/>
    <property type="match status" value="1"/>
</dbReference>
<feature type="region of interest" description="Disordered" evidence="1">
    <location>
        <begin position="31"/>
        <end position="57"/>
    </location>
</feature>
<dbReference type="Gene3D" id="1.25.40.10">
    <property type="entry name" value="Tetratricopeptide repeat domain"/>
    <property type="match status" value="1"/>
</dbReference>
<feature type="chain" id="PRO_5022703499" description="Tetratricopeptide repeat protein" evidence="2">
    <location>
        <begin position="29"/>
        <end position="201"/>
    </location>
</feature>
<keyword evidence="4" id="KW-1185">Reference proteome</keyword>
<evidence type="ECO:0000313" key="3">
    <source>
        <dbReference type="EMBL" id="QDZ40561.1"/>
    </source>
</evidence>
<protein>
    <recommendedName>
        <fullName evidence="5">Tetratricopeptide repeat protein</fullName>
    </recommendedName>
</protein>
<dbReference type="Proteomes" id="UP000318453">
    <property type="component" value="Chromosome"/>
</dbReference>
<name>A0A5B8NPU5_9CHRO</name>
<feature type="signal peptide" evidence="2">
    <location>
        <begin position="1"/>
        <end position="28"/>
    </location>
</feature>
<accession>A0A5B8NPU5</accession>
<organism evidence="3 4">
    <name type="scientific">Euhalothece natronophila Z-M001</name>
    <dbReference type="NCBI Taxonomy" id="522448"/>
    <lineage>
        <taxon>Bacteria</taxon>
        <taxon>Bacillati</taxon>
        <taxon>Cyanobacteriota</taxon>
        <taxon>Cyanophyceae</taxon>
        <taxon>Oscillatoriophycideae</taxon>
        <taxon>Chroococcales</taxon>
        <taxon>Halothecacae</taxon>
        <taxon>Halothece cluster</taxon>
        <taxon>Euhalothece</taxon>
    </lineage>
</organism>
<proteinExistence type="predicted"/>
<dbReference type="AlphaFoldDB" id="A0A5B8NPU5"/>
<dbReference type="OrthoDB" id="511540at2"/>
<gene>
    <name evidence="3" type="ORF">FRE64_11705</name>
</gene>
<evidence type="ECO:0000256" key="2">
    <source>
        <dbReference type="SAM" id="SignalP"/>
    </source>
</evidence>
<dbReference type="KEGG" id="enn:FRE64_11705"/>
<reference evidence="3 4" key="1">
    <citation type="submission" date="2019-08" db="EMBL/GenBank/DDBJ databases">
        <title>Carotenoids and Carotenoid Binding Proteins in the Halophilic Cyanobacterium Euhalothece sp. ZM00.</title>
        <authorList>
            <person name="Cho S.M."/>
            <person name="Song J.Y."/>
            <person name="Park Y.-I."/>
        </authorList>
    </citation>
    <scope>NUCLEOTIDE SEQUENCE [LARGE SCALE GENOMIC DNA]</scope>
    <source>
        <strain evidence="3 4">Z-M001</strain>
    </source>
</reference>
<evidence type="ECO:0008006" key="5">
    <source>
        <dbReference type="Google" id="ProtNLM"/>
    </source>
</evidence>
<evidence type="ECO:0000256" key="1">
    <source>
        <dbReference type="SAM" id="MobiDB-lite"/>
    </source>
</evidence>
<sequence length="201" mass="22669">MLLLKFQSVAFSILFVVPLLFSGMPAFAQPVTEEEAPDEAIEAPEEAPEEPIEEGDETIQEELPDDLRSDNFLSLSTGEQLMEQASEAIDEEDYETAKERLQTARRLSNQLSNFYQQLGGTFQGINTRLSEEQRQKAVQAARMRDRATYQLGLVHRSQQEPALAIPLFIQVIRSQNPTSELGSQAYQQLYDLGFVDTPLEN</sequence>
<evidence type="ECO:0000313" key="4">
    <source>
        <dbReference type="Proteomes" id="UP000318453"/>
    </source>
</evidence>
<dbReference type="InterPro" id="IPR011990">
    <property type="entry name" value="TPR-like_helical_dom_sf"/>
</dbReference>
<feature type="compositionally biased region" description="Acidic residues" evidence="1">
    <location>
        <begin position="32"/>
        <end position="57"/>
    </location>
</feature>
<keyword evidence="2" id="KW-0732">Signal</keyword>
<dbReference type="EMBL" id="CP042326">
    <property type="protein sequence ID" value="QDZ40561.1"/>
    <property type="molecule type" value="Genomic_DNA"/>
</dbReference>